<evidence type="ECO:0000313" key="2">
    <source>
        <dbReference type="Proteomes" id="UP000784294"/>
    </source>
</evidence>
<dbReference type="AlphaFoldDB" id="A0A448WS62"/>
<gene>
    <name evidence="1" type="ORF">PXEA_LOCUS12288</name>
</gene>
<reference evidence="1" key="1">
    <citation type="submission" date="2018-11" db="EMBL/GenBank/DDBJ databases">
        <authorList>
            <consortium name="Pathogen Informatics"/>
        </authorList>
    </citation>
    <scope>NUCLEOTIDE SEQUENCE</scope>
</reference>
<keyword evidence="2" id="KW-1185">Reference proteome</keyword>
<organism evidence="1 2">
    <name type="scientific">Protopolystoma xenopodis</name>
    <dbReference type="NCBI Taxonomy" id="117903"/>
    <lineage>
        <taxon>Eukaryota</taxon>
        <taxon>Metazoa</taxon>
        <taxon>Spiralia</taxon>
        <taxon>Lophotrochozoa</taxon>
        <taxon>Platyhelminthes</taxon>
        <taxon>Monogenea</taxon>
        <taxon>Polyopisthocotylea</taxon>
        <taxon>Polystomatidea</taxon>
        <taxon>Polystomatidae</taxon>
        <taxon>Protopolystoma</taxon>
    </lineage>
</organism>
<sequence>MILTLFVLLSRAYILFSSTQWVSILFTIRILGQMAKEVEDAGYSGTFHRNAQQKAYSSFSALFKHIYLGMIYLHLATPQLGHGSYLQHSVDLFWQYFSQNMQVASQTVFPHSETRQFFASTHEPCTHSPVVSLGQFH</sequence>
<dbReference type="EMBL" id="CAAALY010038981">
    <property type="protein sequence ID" value="VEL18848.1"/>
    <property type="molecule type" value="Genomic_DNA"/>
</dbReference>
<name>A0A448WS62_9PLAT</name>
<dbReference type="Proteomes" id="UP000784294">
    <property type="component" value="Unassembled WGS sequence"/>
</dbReference>
<evidence type="ECO:0000313" key="1">
    <source>
        <dbReference type="EMBL" id="VEL18848.1"/>
    </source>
</evidence>
<comment type="caution">
    <text evidence="1">The sequence shown here is derived from an EMBL/GenBank/DDBJ whole genome shotgun (WGS) entry which is preliminary data.</text>
</comment>
<accession>A0A448WS62</accession>
<proteinExistence type="predicted"/>
<protein>
    <submittedName>
        <fullName evidence="1">Uncharacterized protein</fullName>
    </submittedName>
</protein>